<keyword evidence="10" id="KW-1185">Reference proteome</keyword>
<organism evidence="9 10">
    <name type="scientific">Popillia japonica</name>
    <name type="common">Japanese beetle</name>
    <dbReference type="NCBI Taxonomy" id="7064"/>
    <lineage>
        <taxon>Eukaryota</taxon>
        <taxon>Metazoa</taxon>
        <taxon>Ecdysozoa</taxon>
        <taxon>Arthropoda</taxon>
        <taxon>Hexapoda</taxon>
        <taxon>Insecta</taxon>
        <taxon>Pterygota</taxon>
        <taxon>Neoptera</taxon>
        <taxon>Endopterygota</taxon>
        <taxon>Coleoptera</taxon>
        <taxon>Polyphaga</taxon>
        <taxon>Scarabaeiformia</taxon>
        <taxon>Scarabaeidae</taxon>
        <taxon>Rutelinae</taxon>
        <taxon>Popillia</taxon>
    </lineage>
</organism>
<dbReference type="InterPro" id="IPR041503">
    <property type="entry name" value="AIMP2_thioredoxin"/>
</dbReference>
<dbReference type="PANTHER" id="PTHR13438:SF2">
    <property type="entry name" value="AMINOACYL TRNA SYNTHASE COMPLEX-INTERACTING MULTIFUNCTIONAL PROTEIN 2"/>
    <property type="match status" value="1"/>
</dbReference>
<evidence type="ECO:0000256" key="2">
    <source>
        <dbReference type="ARBA" id="ARBA00004514"/>
    </source>
</evidence>
<dbReference type="GO" id="GO:0006412">
    <property type="term" value="P:translation"/>
    <property type="evidence" value="ECO:0007669"/>
    <property type="project" value="UniProtKB-KW"/>
</dbReference>
<proteinExistence type="predicted"/>
<dbReference type="Proteomes" id="UP001458880">
    <property type="component" value="Unassembled WGS sequence"/>
</dbReference>
<sequence length="322" mass="36603">MNGPLKMYLMKPVVRHDLPVELPNCMYTMKNIHTVRNDIAITDTGHVSTTKENLDTFDQKNQAMPDMAALVARQEQILLQLADLKRQMLLLKENLKGGSSGQKVSVSTFMATRFDTTDIVINASPLHPPYFLEVLQKIWSQRLYLNIKSYLHSTISELPNEAKILVNKLQSALHKDGELPQLTSALHKDGELPQLTVRIIWKDVGPHPELVVSNVPILGEVNILRYFARLTSSMNYETSNPFELDSVLDTCYTLIQSKTKTDRSAAMHIINKKLGKSQWLCNRSEYSIADIATYSSLKQIPQNEINVNLTKWLQKCEHTFVN</sequence>
<dbReference type="InterPro" id="IPR031889">
    <property type="entry name" value="AIMP2_LysRS-bd"/>
</dbReference>
<evidence type="ECO:0000313" key="9">
    <source>
        <dbReference type="EMBL" id="KAK9686201.1"/>
    </source>
</evidence>
<evidence type="ECO:0000256" key="4">
    <source>
        <dbReference type="ARBA" id="ARBA00022917"/>
    </source>
</evidence>
<accession>A0AAW1IAQ5</accession>
<evidence type="ECO:0000256" key="5">
    <source>
        <dbReference type="ARBA" id="ARBA00023242"/>
    </source>
</evidence>
<feature type="coiled-coil region" evidence="6">
    <location>
        <begin position="67"/>
        <end position="94"/>
    </location>
</feature>
<comment type="caution">
    <text evidence="9">The sequence shown here is derived from an EMBL/GenBank/DDBJ whole genome shotgun (WGS) entry which is preliminary data.</text>
</comment>
<comment type="subcellular location">
    <subcellularLocation>
        <location evidence="2">Cytoplasm</location>
        <location evidence="2">Cytosol</location>
    </subcellularLocation>
    <subcellularLocation>
        <location evidence="1">Nucleus</location>
    </subcellularLocation>
</comment>
<feature type="domain" description="AIMP2 lysyl-tRNA synthetase binding" evidence="7">
    <location>
        <begin position="7"/>
        <end position="35"/>
    </location>
</feature>
<dbReference type="EMBL" id="JASPKY010000724">
    <property type="protein sequence ID" value="KAK9686201.1"/>
    <property type="molecule type" value="Genomic_DNA"/>
</dbReference>
<dbReference type="Pfam" id="PF18569">
    <property type="entry name" value="Thioredoxin_16"/>
    <property type="match status" value="1"/>
</dbReference>
<evidence type="ECO:0000256" key="6">
    <source>
        <dbReference type="SAM" id="Coils"/>
    </source>
</evidence>
<reference evidence="9 10" key="1">
    <citation type="journal article" date="2024" name="BMC Genomics">
        <title>De novo assembly and annotation of Popillia japonica's genome with initial clues to its potential as an invasive pest.</title>
        <authorList>
            <person name="Cucini C."/>
            <person name="Boschi S."/>
            <person name="Funari R."/>
            <person name="Cardaioli E."/>
            <person name="Iannotti N."/>
            <person name="Marturano G."/>
            <person name="Paoli F."/>
            <person name="Bruttini M."/>
            <person name="Carapelli A."/>
            <person name="Frati F."/>
            <person name="Nardi F."/>
        </authorList>
    </citation>
    <scope>NUCLEOTIDE SEQUENCE [LARGE SCALE GENOMIC DNA]</scope>
    <source>
        <strain evidence="9">DMR45628</strain>
    </source>
</reference>
<dbReference type="SUPFAM" id="SSF47616">
    <property type="entry name" value="GST C-terminal domain-like"/>
    <property type="match status" value="1"/>
</dbReference>
<dbReference type="GO" id="GO:0017101">
    <property type="term" value="C:aminoacyl-tRNA synthetase multienzyme complex"/>
    <property type="evidence" value="ECO:0007669"/>
    <property type="project" value="InterPro"/>
</dbReference>
<evidence type="ECO:0000256" key="1">
    <source>
        <dbReference type="ARBA" id="ARBA00004123"/>
    </source>
</evidence>
<evidence type="ECO:0000256" key="3">
    <source>
        <dbReference type="ARBA" id="ARBA00022490"/>
    </source>
</evidence>
<evidence type="ECO:0000313" key="10">
    <source>
        <dbReference type="Proteomes" id="UP001458880"/>
    </source>
</evidence>
<dbReference type="AlphaFoldDB" id="A0AAW1IAQ5"/>
<keyword evidence="4" id="KW-0648">Protein biosynthesis</keyword>
<keyword evidence="6" id="KW-0175">Coiled coil</keyword>
<evidence type="ECO:0000259" key="8">
    <source>
        <dbReference type="Pfam" id="PF18569"/>
    </source>
</evidence>
<dbReference type="PANTHER" id="PTHR13438">
    <property type="entry name" value="AMINOACYL TRNA SYNTHASE COMPLEX-INTERACTING MULTIFUNCTIONAL PROTEIN"/>
    <property type="match status" value="1"/>
</dbReference>
<protein>
    <submittedName>
        <fullName evidence="9">AIMP2 lysyl-tRNA synthetase binding domain</fullName>
    </submittedName>
</protein>
<dbReference type="InterPro" id="IPR036282">
    <property type="entry name" value="Glutathione-S-Trfase_C_sf"/>
</dbReference>
<evidence type="ECO:0000259" key="7">
    <source>
        <dbReference type="Pfam" id="PF16780"/>
    </source>
</evidence>
<name>A0AAW1IAQ5_POPJA</name>
<keyword evidence="3" id="KW-0963">Cytoplasm</keyword>
<dbReference type="InterPro" id="IPR042360">
    <property type="entry name" value="AIMP2"/>
</dbReference>
<gene>
    <name evidence="9" type="ORF">QE152_g37376</name>
</gene>
<dbReference type="GO" id="GO:0005634">
    <property type="term" value="C:nucleus"/>
    <property type="evidence" value="ECO:0007669"/>
    <property type="project" value="UniProtKB-SubCell"/>
</dbReference>
<dbReference type="GO" id="GO:0005829">
    <property type="term" value="C:cytosol"/>
    <property type="evidence" value="ECO:0007669"/>
    <property type="project" value="UniProtKB-SubCell"/>
</dbReference>
<keyword evidence="5" id="KW-0539">Nucleus</keyword>
<dbReference type="Pfam" id="PF16780">
    <property type="entry name" value="AIMP2_LysRS_bd"/>
    <property type="match status" value="1"/>
</dbReference>
<feature type="domain" description="AIMP2 thioredoxin-like" evidence="8">
    <location>
        <begin position="117"/>
        <end position="214"/>
    </location>
</feature>
<dbReference type="Gene3D" id="1.20.1050.130">
    <property type="match status" value="1"/>
</dbReference>